<evidence type="ECO:0000256" key="1">
    <source>
        <dbReference type="ARBA" id="ARBA00001974"/>
    </source>
</evidence>
<comment type="caution">
    <text evidence="7">The sequence shown here is derived from an EMBL/GenBank/DDBJ whole genome shotgun (WGS) entry which is preliminary data.</text>
</comment>
<evidence type="ECO:0000256" key="5">
    <source>
        <dbReference type="SAM" id="MobiDB-lite"/>
    </source>
</evidence>
<keyword evidence="3" id="KW-0274">FAD</keyword>
<proteinExistence type="predicted"/>
<feature type="domain" description="FAD-binding" evidence="6">
    <location>
        <begin position="6"/>
        <end position="345"/>
    </location>
</feature>
<dbReference type="PANTHER" id="PTHR43004">
    <property type="entry name" value="TRK SYSTEM POTASSIUM UPTAKE PROTEIN"/>
    <property type="match status" value="1"/>
</dbReference>
<dbReference type="Gene3D" id="3.30.70.2450">
    <property type="match status" value="1"/>
</dbReference>
<gene>
    <name evidence="7" type="ORF">JR316_008349</name>
</gene>
<evidence type="ECO:0000256" key="4">
    <source>
        <dbReference type="ARBA" id="ARBA00023002"/>
    </source>
</evidence>
<dbReference type="GO" id="GO:0071949">
    <property type="term" value="F:FAD binding"/>
    <property type="evidence" value="ECO:0007669"/>
    <property type="project" value="InterPro"/>
</dbReference>
<dbReference type="AlphaFoldDB" id="A0A8H8CI25"/>
<dbReference type="EMBL" id="JAFIQS010000008">
    <property type="protein sequence ID" value="KAG5166266.1"/>
    <property type="molecule type" value="Genomic_DNA"/>
</dbReference>
<dbReference type="Pfam" id="PF01494">
    <property type="entry name" value="FAD_binding_3"/>
    <property type="match status" value="1"/>
</dbReference>
<dbReference type="InterPro" id="IPR050641">
    <property type="entry name" value="RIFMO-like"/>
</dbReference>
<dbReference type="InterPro" id="IPR002938">
    <property type="entry name" value="FAD-bd"/>
</dbReference>
<comment type="cofactor">
    <cofactor evidence="1">
        <name>FAD</name>
        <dbReference type="ChEBI" id="CHEBI:57692"/>
    </cofactor>
</comment>
<sequence>MMASDPVLIIGAGPSGLVLALTLGKNGIPVRIMEKEPSPRRAERGPGLQPRSLELHKILGTLPDILNAGTDLPMMTVYDPADGTKVIKTTILVPQTEATPQLPLINPVMLGQHYQERILRDHLAKIGVTVEFGSELRTFTQTEDHVLAQIVRVVDGKDVIEEVKAVWMVGTDGAHSVVRKTLGLEFLGETRYSEEIIVGDLKVKGAIRETWDNWGSPASRMATLRPSGQKDNVAQFIIAGRDVDCSKVMASSENLFEEFYTITGRRDIEFQELISVAKYRPNIRMAKQLRSHRVFIGGDAAHCHSPAGGQFNLGWKLALVYKGYAPASLLDTYEEERIPIIAEMLGKTTELHNHTISRGHGISDMPRDSLLKQLGVNYRGSSIVYEDDVEIPTAKTTGYSAESETAARPGDRAPGAPGLVDTAGNIQTYEIYDLFAVSRHTILIFSDPSFDYLSLSKTIQKFRNGTVLGVLILSKGTSLSDTDTTALFDKTVADRDGFAFSGYHIEGPTVVIVRPDGVIGARVRGVSGIERYFKGIFA</sequence>
<evidence type="ECO:0000313" key="7">
    <source>
        <dbReference type="EMBL" id="KAG5166266.1"/>
    </source>
</evidence>
<dbReference type="PRINTS" id="PR00420">
    <property type="entry name" value="RNGMNOXGNASE"/>
</dbReference>
<keyword evidence="4" id="KW-0560">Oxidoreductase</keyword>
<accession>A0A8H8CI25</accession>
<dbReference type="SUPFAM" id="SSF51905">
    <property type="entry name" value="FAD/NAD(P)-binding domain"/>
    <property type="match status" value="1"/>
</dbReference>
<evidence type="ECO:0000259" key="6">
    <source>
        <dbReference type="Pfam" id="PF01494"/>
    </source>
</evidence>
<organism evidence="7">
    <name type="scientific">Psilocybe cubensis</name>
    <name type="common">Psychedelic mushroom</name>
    <name type="synonym">Stropharia cubensis</name>
    <dbReference type="NCBI Taxonomy" id="181762"/>
    <lineage>
        <taxon>Eukaryota</taxon>
        <taxon>Fungi</taxon>
        <taxon>Dikarya</taxon>
        <taxon>Basidiomycota</taxon>
        <taxon>Agaricomycotina</taxon>
        <taxon>Agaricomycetes</taxon>
        <taxon>Agaricomycetidae</taxon>
        <taxon>Agaricales</taxon>
        <taxon>Agaricineae</taxon>
        <taxon>Strophariaceae</taxon>
        <taxon>Psilocybe</taxon>
    </lineage>
</organism>
<name>A0A8H8CI25_PSICU</name>
<reference evidence="7" key="1">
    <citation type="submission" date="2021-02" db="EMBL/GenBank/DDBJ databases">
        <title>Psilocybe cubensis genome.</title>
        <authorList>
            <person name="Mckernan K.J."/>
            <person name="Crawford S."/>
            <person name="Trippe A."/>
            <person name="Kane L.T."/>
            <person name="Mclaughlin S."/>
        </authorList>
    </citation>
    <scope>NUCLEOTIDE SEQUENCE [LARGE SCALE GENOMIC DNA]</scope>
    <source>
        <strain evidence="7">MGC-MH-2018</strain>
    </source>
</reference>
<dbReference type="Gene3D" id="3.50.50.60">
    <property type="entry name" value="FAD/NAD(P)-binding domain"/>
    <property type="match status" value="1"/>
</dbReference>
<dbReference type="Gene3D" id="3.40.30.120">
    <property type="match status" value="1"/>
</dbReference>
<dbReference type="PANTHER" id="PTHR43004:SF19">
    <property type="entry name" value="BINDING MONOOXYGENASE, PUTATIVE (JCVI)-RELATED"/>
    <property type="match status" value="1"/>
</dbReference>
<evidence type="ECO:0000256" key="3">
    <source>
        <dbReference type="ARBA" id="ARBA00022827"/>
    </source>
</evidence>
<keyword evidence="2" id="KW-0285">Flavoprotein</keyword>
<evidence type="ECO:0000256" key="2">
    <source>
        <dbReference type="ARBA" id="ARBA00022630"/>
    </source>
</evidence>
<dbReference type="InterPro" id="IPR036188">
    <property type="entry name" value="FAD/NAD-bd_sf"/>
</dbReference>
<protein>
    <recommendedName>
        <fullName evidence="6">FAD-binding domain-containing protein</fullName>
    </recommendedName>
</protein>
<feature type="region of interest" description="Disordered" evidence="5">
    <location>
        <begin position="398"/>
        <end position="417"/>
    </location>
</feature>
<feature type="compositionally biased region" description="Low complexity" evidence="5">
    <location>
        <begin position="406"/>
        <end position="417"/>
    </location>
</feature>
<dbReference type="GO" id="GO:0016709">
    <property type="term" value="F:oxidoreductase activity, acting on paired donors, with incorporation or reduction of molecular oxygen, NAD(P)H as one donor, and incorporation of one atom of oxygen"/>
    <property type="evidence" value="ECO:0007669"/>
    <property type="project" value="UniProtKB-ARBA"/>
</dbReference>